<proteinExistence type="predicted"/>
<dbReference type="GO" id="GO:0009116">
    <property type="term" value="P:nucleoside metabolic process"/>
    <property type="evidence" value="ECO:0007669"/>
    <property type="project" value="InterPro"/>
</dbReference>
<name>A0A382H975_9ZZZZ</name>
<protein>
    <recommendedName>
        <fullName evidence="1">Nucleoside phosphorylase domain-containing protein</fullName>
    </recommendedName>
</protein>
<dbReference type="GO" id="GO:0008782">
    <property type="term" value="F:adenosylhomocysteine nucleosidase activity"/>
    <property type="evidence" value="ECO:0007669"/>
    <property type="project" value="TreeGrafter"/>
</dbReference>
<dbReference type="GO" id="GO:0005829">
    <property type="term" value="C:cytosol"/>
    <property type="evidence" value="ECO:0007669"/>
    <property type="project" value="TreeGrafter"/>
</dbReference>
<dbReference type="CDD" id="cd09008">
    <property type="entry name" value="MTAN"/>
    <property type="match status" value="1"/>
</dbReference>
<sequence>MAVGIISAIPEEYTKLVWDNKPRTETIVNKIFNFGKMDGIDVIAAESGIGKVNAAITTGLLLGHFGCDSIAFSGCAGGISPKHNIGDILIADEIIQNDYGAIV</sequence>
<reference evidence="2" key="1">
    <citation type="submission" date="2018-05" db="EMBL/GenBank/DDBJ databases">
        <authorList>
            <person name="Lanie J.A."/>
            <person name="Ng W.-L."/>
            <person name="Kazmierczak K.M."/>
            <person name="Andrzejewski T.M."/>
            <person name="Davidsen T.M."/>
            <person name="Wayne K.J."/>
            <person name="Tettelin H."/>
            <person name="Glass J.I."/>
            <person name="Rusch D."/>
            <person name="Podicherti R."/>
            <person name="Tsui H.-C.T."/>
            <person name="Winkler M.E."/>
        </authorList>
    </citation>
    <scope>NUCLEOTIDE SEQUENCE</scope>
</reference>
<dbReference type="Pfam" id="PF01048">
    <property type="entry name" value="PNP_UDP_1"/>
    <property type="match status" value="1"/>
</dbReference>
<dbReference type="Gene3D" id="3.40.50.1580">
    <property type="entry name" value="Nucleoside phosphorylase domain"/>
    <property type="match status" value="1"/>
</dbReference>
<dbReference type="InterPro" id="IPR035994">
    <property type="entry name" value="Nucleoside_phosphorylase_sf"/>
</dbReference>
<dbReference type="PANTHER" id="PTHR46832:SF1">
    <property type="entry name" value="5'-METHYLTHIOADENOSINE_S-ADENOSYLHOMOCYSTEINE NUCLEOSIDASE"/>
    <property type="match status" value="1"/>
</dbReference>
<dbReference type="EMBL" id="UINC01059505">
    <property type="protein sequence ID" value="SVB82991.1"/>
    <property type="molecule type" value="Genomic_DNA"/>
</dbReference>
<feature type="non-terminal residue" evidence="2">
    <location>
        <position position="1"/>
    </location>
</feature>
<dbReference type="PANTHER" id="PTHR46832">
    <property type="entry name" value="5'-METHYLTHIOADENOSINE/S-ADENOSYLHOMOCYSTEINE NUCLEOSIDASE"/>
    <property type="match status" value="1"/>
</dbReference>
<feature type="domain" description="Nucleoside phosphorylase" evidence="1">
    <location>
        <begin position="3"/>
        <end position="99"/>
    </location>
</feature>
<dbReference type="SUPFAM" id="SSF53167">
    <property type="entry name" value="Purine and uridine phosphorylases"/>
    <property type="match status" value="1"/>
</dbReference>
<dbReference type="AlphaFoldDB" id="A0A382H975"/>
<dbReference type="GO" id="GO:0019284">
    <property type="term" value="P:L-methionine salvage from S-adenosylmethionine"/>
    <property type="evidence" value="ECO:0007669"/>
    <property type="project" value="TreeGrafter"/>
</dbReference>
<evidence type="ECO:0000259" key="1">
    <source>
        <dbReference type="Pfam" id="PF01048"/>
    </source>
</evidence>
<dbReference type="InterPro" id="IPR000845">
    <property type="entry name" value="Nucleoside_phosphorylase_d"/>
</dbReference>
<feature type="non-terminal residue" evidence="2">
    <location>
        <position position="103"/>
    </location>
</feature>
<dbReference type="GO" id="GO:0008930">
    <property type="term" value="F:methylthioadenosine nucleosidase activity"/>
    <property type="evidence" value="ECO:0007669"/>
    <property type="project" value="TreeGrafter"/>
</dbReference>
<evidence type="ECO:0000313" key="2">
    <source>
        <dbReference type="EMBL" id="SVB82991.1"/>
    </source>
</evidence>
<gene>
    <name evidence="2" type="ORF">METZ01_LOCUS235845</name>
</gene>
<organism evidence="2">
    <name type="scientific">marine metagenome</name>
    <dbReference type="NCBI Taxonomy" id="408172"/>
    <lineage>
        <taxon>unclassified sequences</taxon>
        <taxon>metagenomes</taxon>
        <taxon>ecological metagenomes</taxon>
    </lineage>
</organism>
<accession>A0A382H975</accession>